<dbReference type="Pfam" id="PF00383">
    <property type="entry name" value="dCMP_cyt_deam_1"/>
    <property type="match status" value="1"/>
</dbReference>
<keyword evidence="4" id="KW-0862">Zinc</keyword>
<evidence type="ECO:0000313" key="6">
    <source>
        <dbReference type="EMBL" id="SPF51181.1"/>
    </source>
</evidence>
<dbReference type="PANTHER" id="PTHR11086:SF18">
    <property type="entry name" value="DEOXYCYTIDYLATE DEAMINASE"/>
    <property type="match status" value="1"/>
</dbReference>
<evidence type="ECO:0000256" key="3">
    <source>
        <dbReference type="ARBA" id="ARBA00022801"/>
    </source>
</evidence>
<keyword evidence="3" id="KW-0378">Hydrolase</keyword>
<dbReference type="InterPro" id="IPR015517">
    <property type="entry name" value="dCMP_deaminase-rel"/>
</dbReference>
<keyword evidence="2" id="KW-0479">Metal-binding</keyword>
<proteinExistence type="inferred from homology"/>
<evidence type="ECO:0000256" key="2">
    <source>
        <dbReference type="ARBA" id="ARBA00022723"/>
    </source>
</evidence>
<protein>
    <submittedName>
        <fullName evidence="6">CMP/dCMP deaminase</fullName>
    </submittedName>
</protein>
<dbReference type="EMBL" id="OMOF01000445">
    <property type="protein sequence ID" value="SPF51181.1"/>
    <property type="molecule type" value="Genomic_DNA"/>
</dbReference>
<organism evidence="6 7">
    <name type="scientific">Candidatus Desulfosporosinus infrequens</name>
    <dbReference type="NCBI Taxonomy" id="2043169"/>
    <lineage>
        <taxon>Bacteria</taxon>
        <taxon>Bacillati</taxon>
        <taxon>Bacillota</taxon>
        <taxon>Clostridia</taxon>
        <taxon>Eubacteriales</taxon>
        <taxon>Desulfitobacteriaceae</taxon>
        <taxon>Desulfosporosinus</taxon>
    </lineage>
</organism>
<sequence length="127" mass="14149">MNYFDEARKLLPCSNCLKRRYACVIVLHGQIISKGWNTSPTTCVTCSRLDIEHNVGDYAECSSVHAEQMALINARESLEGAELYLVCADEVDPIPCPTCAKLMDFYGVKLVREVQNENGTINKPYGS</sequence>
<accession>A0A2U3LGU1</accession>
<dbReference type="GO" id="GO:0008270">
    <property type="term" value="F:zinc ion binding"/>
    <property type="evidence" value="ECO:0007669"/>
    <property type="project" value="InterPro"/>
</dbReference>
<gene>
    <name evidence="6" type="ORF">SBF1_50065</name>
</gene>
<dbReference type="InterPro" id="IPR016193">
    <property type="entry name" value="Cytidine_deaminase-like"/>
</dbReference>
<dbReference type="PANTHER" id="PTHR11086">
    <property type="entry name" value="DEOXYCYTIDYLATE DEAMINASE-RELATED"/>
    <property type="match status" value="1"/>
</dbReference>
<dbReference type="Gene3D" id="3.40.140.10">
    <property type="entry name" value="Cytidine Deaminase, domain 2"/>
    <property type="match status" value="1"/>
</dbReference>
<evidence type="ECO:0000259" key="5">
    <source>
        <dbReference type="PROSITE" id="PS51747"/>
    </source>
</evidence>
<dbReference type="Proteomes" id="UP000238916">
    <property type="component" value="Unassembled WGS sequence"/>
</dbReference>
<dbReference type="OrthoDB" id="9788517at2"/>
<name>A0A2U3LGU1_9FIRM</name>
<dbReference type="PROSITE" id="PS51747">
    <property type="entry name" value="CYT_DCMP_DEAMINASES_2"/>
    <property type="match status" value="1"/>
</dbReference>
<feature type="domain" description="CMP/dCMP-type deaminase" evidence="5">
    <location>
        <begin position="1"/>
        <end position="127"/>
    </location>
</feature>
<evidence type="ECO:0000313" key="7">
    <source>
        <dbReference type="Proteomes" id="UP000238916"/>
    </source>
</evidence>
<dbReference type="InterPro" id="IPR002125">
    <property type="entry name" value="CMP_dCMP_dom"/>
</dbReference>
<dbReference type="AlphaFoldDB" id="A0A2U3LGU1"/>
<evidence type="ECO:0000256" key="1">
    <source>
        <dbReference type="ARBA" id="ARBA00006576"/>
    </source>
</evidence>
<dbReference type="GO" id="GO:0005737">
    <property type="term" value="C:cytoplasm"/>
    <property type="evidence" value="ECO:0007669"/>
    <property type="project" value="TreeGrafter"/>
</dbReference>
<dbReference type="GO" id="GO:0004132">
    <property type="term" value="F:dCMP deaminase activity"/>
    <property type="evidence" value="ECO:0007669"/>
    <property type="project" value="TreeGrafter"/>
</dbReference>
<comment type="similarity">
    <text evidence="1">Belongs to the cytidine and deoxycytidylate deaminase family.</text>
</comment>
<dbReference type="SUPFAM" id="SSF53927">
    <property type="entry name" value="Cytidine deaminase-like"/>
    <property type="match status" value="1"/>
</dbReference>
<evidence type="ECO:0000256" key="4">
    <source>
        <dbReference type="ARBA" id="ARBA00022833"/>
    </source>
</evidence>
<dbReference type="PROSITE" id="PS00903">
    <property type="entry name" value="CYT_DCMP_DEAMINASES_1"/>
    <property type="match status" value="1"/>
</dbReference>
<reference evidence="7" key="1">
    <citation type="submission" date="2018-02" db="EMBL/GenBank/DDBJ databases">
        <authorList>
            <person name="Hausmann B."/>
        </authorList>
    </citation>
    <scope>NUCLEOTIDE SEQUENCE [LARGE SCALE GENOMIC DNA]</scope>
    <source>
        <strain evidence="7">Peat soil MAG SbF1</strain>
    </source>
</reference>
<dbReference type="InterPro" id="IPR016192">
    <property type="entry name" value="APOBEC/CMP_deaminase_Zn-bd"/>
</dbReference>